<reference evidence="2" key="1">
    <citation type="journal article" date="2021" name="Nat. Microbiol.">
        <title>Cocultivation of an ultrasmall environmental parasitic bacterium with lytic ability against bacteria associated with wastewater foams.</title>
        <authorList>
            <person name="Batinovic S."/>
            <person name="Rose J.J.A."/>
            <person name="Ratcliffe J."/>
            <person name="Seviour R.J."/>
            <person name="Petrovski S."/>
        </authorList>
    </citation>
    <scope>NUCLEOTIDE SEQUENCE</scope>
    <source>
        <strain evidence="2">CON44</strain>
    </source>
</reference>
<gene>
    <name evidence="2" type="ORF">GII30_21425</name>
</gene>
<proteinExistence type="predicted"/>
<feature type="signal peptide" evidence="1">
    <location>
        <begin position="1"/>
        <end position="30"/>
    </location>
</feature>
<keyword evidence="1" id="KW-0732">Signal</keyword>
<evidence type="ECO:0000256" key="1">
    <source>
        <dbReference type="SAM" id="SignalP"/>
    </source>
</evidence>
<feature type="chain" id="PRO_5039300005" evidence="1">
    <location>
        <begin position="31"/>
        <end position="169"/>
    </location>
</feature>
<protein>
    <submittedName>
        <fullName evidence="2">Uncharacterized protein</fullName>
    </submittedName>
</protein>
<name>A0A857L231_9ACTN</name>
<dbReference type="RefSeq" id="WP_005193299.1">
    <property type="nucleotide sequence ID" value="NZ_CP045804.1"/>
</dbReference>
<organism evidence="2">
    <name type="scientific">Gordonia amarae</name>
    <dbReference type="NCBI Taxonomy" id="36821"/>
    <lineage>
        <taxon>Bacteria</taxon>
        <taxon>Bacillati</taxon>
        <taxon>Actinomycetota</taxon>
        <taxon>Actinomycetes</taxon>
        <taxon>Mycobacteriales</taxon>
        <taxon>Gordoniaceae</taxon>
        <taxon>Gordonia</taxon>
    </lineage>
</organism>
<accession>A0A857L231</accession>
<dbReference type="AlphaFoldDB" id="A0A857L231"/>
<sequence length="169" mass="17747">MPQFTASRIARHSAAVAAGIVTVAAPLAVAAPDASAIPGEWPKVNPADFQVGGSYYFQSPSGSWKCAIHLDRGAPWAGCRGKVPARAPRVSGGGVASIHPNGVYMTTATPARFTFYSDTTVDVPRQRVLPYGRLLQVRGITCSTDPGYGVNCAGGGHYFTISTDDYRMG</sequence>
<dbReference type="EMBL" id="CP045810">
    <property type="protein sequence ID" value="QHN41379.1"/>
    <property type="molecule type" value="Genomic_DNA"/>
</dbReference>
<evidence type="ECO:0000313" key="2">
    <source>
        <dbReference type="EMBL" id="QHN41379.1"/>
    </source>
</evidence>